<keyword evidence="3" id="KW-1185">Reference proteome</keyword>
<dbReference type="eggNOG" id="COG2385">
    <property type="taxonomic scope" value="Bacteria"/>
</dbReference>
<dbReference type="AlphaFoldDB" id="U7D4I1"/>
<evidence type="ECO:0000259" key="1">
    <source>
        <dbReference type="Pfam" id="PF08486"/>
    </source>
</evidence>
<organism evidence="2 3">
    <name type="scientific">Chitinivibrio alkaliphilus ACht1</name>
    <dbReference type="NCBI Taxonomy" id="1313304"/>
    <lineage>
        <taxon>Bacteria</taxon>
        <taxon>Pseudomonadati</taxon>
        <taxon>Fibrobacterota</taxon>
        <taxon>Chitinivibrionia</taxon>
        <taxon>Chitinivibrionales</taxon>
        <taxon>Chitinivibrionaceae</taxon>
        <taxon>Chitinivibrio</taxon>
    </lineage>
</organism>
<evidence type="ECO:0000313" key="2">
    <source>
        <dbReference type="EMBL" id="ERP31414.1"/>
    </source>
</evidence>
<accession>U7D4I1</accession>
<name>U7D4I1_9BACT</name>
<dbReference type="Pfam" id="PF08486">
    <property type="entry name" value="SpoIID"/>
    <property type="match status" value="1"/>
</dbReference>
<dbReference type="OrthoDB" id="9794671at2"/>
<dbReference type="InterPro" id="IPR013693">
    <property type="entry name" value="SpoIID/LytB_N"/>
</dbReference>
<comment type="caution">
    <text evidence="2">The sequence shown here is derived from an EMBL/GenBank/DDBJ whole genome shotgun (WGS) entry which is preliminary data.</text>
</comment>
<dbReference type="InterPro" id="IPR013486">
    <property type="entry name" value="SpoIID/LytB"/>
</dbReference>
<dbReference type="PROSITE" id="PS51257">
    <property type="entry name" value="PROKAR_LIPOPROTEIN"/>
    <property type="match status" value="1"/>
</dbReference>
<dbReference type="GO" id="GO:0030435">
    <property type="term" value="P:sporulation resulting in formation of a cellular spore"/>
    <property type="evidence" value="ECO:0007669"/>
    <property type="project" value="InterPro"/>
</dbReference>
<reference evidence="2 3" key="1">
    <citation type="journal article" date="2013" name="Environ. Microbiol.">
        <title>Genome analysis of Chitinivibrio alkaliphilus gen. nov., sp. nov., a novel extremely haloalkaliphilic anaerobic chitinolytic bacterium from the candidate phylum Termite Group 3.</title>
        <authorList>
            <person name="Sorokin D.Y."/>
            <person name="Gumerov V.M."/>
            <person name="Rakitin A.L."/>
            <person name="Beletsky A.V."/>
            <person name="Damste J.S."/>
            <person name="Muyzer G."/>
            <person name="Mardanov A.V."/>
            <person name="Ravin N.V."/>
        </authorList>
    </citation>
    <scope>NUCLEOTIDE SEQUENCE [LARGE SCALE GENOMIC DNA]</scope>
    <source>
        <strain evidence="2 3">ACht1</strain>
    </source>
</reference>
<gene>
    <name evidence="2" type="ORF">CALK_1612</name>
</gene>
<protein>
    <submittedName>
        <fullName evidence="2">SpoIID/LytB domain protein</fullName>
    </submittedName>
</protein>
<dbReference type="NCBIfam" id="TIGR02669">
    <property type="entry name" value="SpoIID_LytB"/>
    <property type="match status" value="1"/>
</dbReference>
<proteinExistence type="predicted"/>
<evidence type="ECO:0000313" key="3">
    <source>
        <dbReference type="Proteomes" id="UP000017148"/>
    </source>
</evidence>
<dbReference type="EMBL" id="ASJR01000013">
    <property type="protein sequence ID" value="ERP31414.1"/>
    <property type="molecule type" value="Genomic_DNA"/>
</dbReference>
<feature type="domain" description="Sporulation stage II protein D amidase enhancer LytB N-terminal" evidence="1">
    <location>
        <begin position="160"/>
        <end position="248"/>
    </location>
</feature>
<sequence length="461" mass="50533">MIRLFSLCVLLGGILACSVPHRPIHTEPVAQDTIHATDTGAVAAEVKPPVKDSQAKDAPLVAPKAPQRKVRVAVKRDQKELRSISYGRARLRSGDREIRLPAGALSFSSVAAGRVSVSGHGRQAELTLPCTLTVVEDAAVVDIGETTYRGGLILKEDAAGMLVINYVPVEQYLRGVVPLEIGQRSMREVHAMKAQAVAARTYTYRKMEERKKDAFDLVATVQDQVYGGVFAEYRGSDHAVRHTAGLVMYSGDSLVEAFYHSTCGGKTANIEDVWRTNARSYLTSQADTHGSGVSWCAHSPRYTWEERWERDAFEKMLYEQSRKIDGYEAFSGSLTGVAVTQRASCGRILACRITSTTGEWEYGGDRIRHLFRHPETGGILHSAHFSITLNENTVVARGKGFGHGIGMCQMGAIGQARAGLSFSDILQGYYGGTKIKKSMKRRSDSIIFEMVSFLMADCECS</sequence>
<dbReference type="STRING" id="1313304.CALK_1612"/>
<dbReference type="RefSeq" id="WP_022637063.1">
    <property type="nucleotide sequence ID" value="NZ_ASJR01000013.1"/>
</dbReference>
<dbReference type="Proteomes" id="UP000017148">
    <property type="component" value="Unassembled WGS sequence"/>
</dbReference>